<dbReference type="PROSITE" id="PS00107">
    <property type="entry name" value="PROTEIN_KINASE_ATP"/>
    <property type="match status" value="1"/>
</dbReference>
<dbReference type="SUPFAM" id="SSF55785">
    <property type="entry name" value="PYP-like sensor domain (PAS domain)"/>
    <property type="match status" value="2"/>
</dbReference>
<evidence type="ECO:0000256" key="3">
    <source>
        <dbReference type="ARBA" id="ARBA00022543"/>
    </source>
</evidence>
<dbReference type="GO" id="GO:0008270">
    <property type="term" value="F:zinc ion binding"/>
    <property type="evidence" value="ECO:0007669"/>
    <property type="project" value="UniProtKB-KW"/>
</dbReference>
<dbReference type="Gene3D" id="3.30.450.270">
    <property type="match status" value="1"/>
</dbReference>
<evidence type="ECO:0000256" key="11">
    <source>
        <dbReference type="ARBA" id="ARBA00047899"/>
    </source>
</evidence>
<dbReference type="InterPro" id="IPR051131">
    <property type="entry name" value="NEK_Ser/Thr_kinase_NIMA"/>
</dbReference>
<dbReference type="Pfam" id="PF08446">
    <property type="entry name" value="PAS_2"/>
    <property type="match status" value="1"/>
</dbReference>
<evidence type="ECO:0000256" key="1">
    <source>
        <dbReference type="ARBA" id="ARBA00012513"/>
    </source>
</evidence>
<dbReference type="GO" id="GO:0009584">
    <property type="term" value="P:detection of visible light"/>
    <property type="evidence" value="ECO:0007669"/>
    <property type="project" value="InterPro"/>
</dbReference>
<dbReference type="InterPro" id="IPR000719">
    <property type="entry name" value="Prot_kinase_dom"/>
</dbReference>
<dbReference type="Gene3D" id="3.30.450.40">
    <property type="match status" value="1"/>
</dbReference>
<dbReference type="Gene3D" id="1.10.510.10">
    <property type="entry name" value="Transferase(Phosphotransferase) domain 1"/>
    <property type="match status" value="1"/>
</dbReference>
<evidence type="ECO:0000256" key="7">
    <source>
        <dbReference type="ARBA" id="ARBA00022777"/>
    </source>
</evidence>
<evidence type="ECO:0000256" key="14">
    <source>
        <dbReference type="PROSITE-ProRule" id="PRU10141"/>
    </source>
</evidence>
<keyword evidence="8 14" id="KW-0067">ATP-binding</keyword>
<dbReference type="InterPro" id="IPR017441">
    <property type="entry name" value="Protein_kinase_ATP_BS"/>
</dbReference>
<dbReference type="InterPro" id="IPR016132">
    <property type="entry name" value="Phyto_chromo_attachment"/>
</dbReference>
<keyword evidence="4" id="KW-0716">Sensory transduction</keyword>
<accession>A0A6T7PT39</accession>
<evidence type="ECO:0000259" key="15">
    <source>
        <dbReference type="PROSITE" id="PS50011"/>
    </source>
</evidence>
<dbReference type="InterPro" id="IPR013083">
    <property type="entry name" value="Znf_RING/FYVE/PHD"/>
</dbReference>
<dbReference type="GO" id="GO:0004674">
    <property type="term" value="F:protein serine/threonine kinase activity"/>
    <property type="evidence" value="ECO:0007669"/>
    <property type="project" value="UniProtKB-KW"/>
</dbReference>
<dbReference type="PROSITE" id="PS50089">
    <property type="entry name" value="ZF_RING_2"/>
    <property type="match status" value="1"/>
</dbReference>
<dbReference type="InterPro" id="IPR000014">
    <property type="entry name" value="PAS"/>
</dbReference>
<dbReference type="Pfam" id="PF13923">
    <property type="entry name" value="zf-C3HC4_2"/>
    <property type="match status" value="1"/>
</dbReference>
<dbReference type="InterPro" id="IPR008271">
    <property type="entry name" value="Ser/Thr_kinase_AS"/>
</dbReference>
<dbReference type="GO" id="GO:0009881">
    <property type="term" value="F:photoreceptor activity"/>
    <property type="evidence" value="ECO:0007669"/>
    <property type="project" value="UniProtKB-KW"/>
</dbReference>
<evidence type="ECO:0000259" key="16">
    <source>
        <dbReference type="PROSITE" id="PS50046"/>
    </source>
</evidence>
<dbReference type="EMBL" id="HBEO01012809">
    <property type="protein sequence ID" value="CAD8480936.1"/>
    <property type="molecule type" value="Transcribed_RNA"/>
</dbReference>
<keyword evidence="10" id="KW-0675">Receptor</keyword>
<evidence type="ECO:0000256" key="8">
    <source>
        <dbReference type="ARBA" id="ARBA00022840"/>
    </source>
</evidence>
<dbReference type="SMART" id="SM00091">
    <property type="entry name" value="PAS"/>
    <property type="match status" value="2"/>
</dbReference>
<evidence type="ECO:0000259" key="18">
    <source>
        <dbReference type="PROSITE" id="PS50112"/>
    </source>
</evidence>
<dbReference type="InterPro" id="IPR013515">
    <property type="entry name" value="Phytochrome_cen-reg"/>
</dbReference>
<dbReference type="PROSITE" id="PS50046">
    <property type="entry name" value="PHYTOCHROME_2"/>
    <property type="match status" value="1"/>
</dbReference>
<dbReference type="Pfam" id="PF00360">
    <property type="entry name" value="PHY"/>
    <property type="match status" value="1"/>
</dbReference>
<dbReference type="InterPro" id="IPR001841">
    <property type="entry name" value="Znf_RING"/>
</dbReference>
<dbReference type="SUPFAM" id="SSF55781">
    <property type="entry name" value="GAF domain-like"/>
    <property type="match status" value="2"/>
</dbReference>
<keyword evidence="5" id="KW-0808">Transferase</keyword>
<feature type="domain" description="Protein kinase" evidence="15">
    <location>
        <begin position="753"/>
        <end position="1016"/>
    </location>
</feature>
<dbReference type="InterPro" id="IPR013654">
    <property type="entry name" value="PAS_2"/>
</dbReference>
<dbReference type="SMART" id="SM00065">
    <property type="entry name" value="GAF"/>
    <property type="match status" value="1"/>
</dbReference>
<sequence length="1292" mass="142285">MDQLTHEARARQLQADVLVHEQYVGTSVKSNGSGGSSEGLQGSIPSVEEMEAYTKLLNSPGEIQPHGYFMLIDEASNFTVRAVSNNIEKLFGIPYKDMIGTQMMSLFKERERLDSAVAMSDLSLANPVTVTALGLDPSGKKFGNITVNLILHRSSSGLLVDIEEFDLTENSFAAHQRVRVAIEKLNATTNLTAMCQQVVEEVFNTTGYNRVMVYKFHEDMHGEVIAECKSADVSESWLGLHFPATDLPQRTRDQLRDEHVRLIVDSQAVHAKLVTDNVIAKAESINLNGSTLRRAHRCHLEYLKNMEVRASLVLAMVVKDQLWGLIVCHHSDSRIVSYQMRMACEFLAQALAMRISSIIDMEHHHRHEHSLHLHAKLCDLMYQQGHNPGLRLKGLVTSSPNLTDLLDGVSGAAIQYAGKISVCGEAPPQEDLKNICSLIRSKCEKALEKEGIVVVNSMATLESSLQRFSPKSAGLLAIPVTSDGLIILFRPELSTTIRWGGDPNAPARINRDTMGGSTMHPRGSFEIYSDSIRYRCNPWLKWEIDNALGLGLLVNDIIKSVDTDEVRSNVLVRLNSERMQTQHDKEAVVSEMSYLIDSVKAPVLGMDNKMQIVQWNAMLAQLTNYRREEVLGKSLYGFVPESHRDSLSKAMERAMKGEEVEAFDLSIVKANAADYPANQRRVDLRVNVTARFSPSGNCSGLVCLGQDITATNAARGRQAELEQQMDAVLHMTAATESSQGKDPPESNFAFDPDKESALLGEGSFGKTYRMRGTMDGQIYAVKMVNVKKAEKNGVQLDALKREVHMLMRLNSPHIIRYYTCYMFKKAKYFCIVMEIAEGGTLGDLIEDTRGTVSRIGEERIRSLSSQLAKALAHIHSRRMLHRDIKPHNILLTQDGSEAKITDFGLACVISSAAAASSRAGTLTYASPEKAGAKGYDSKDDMWALGCIMSELITGVPISARCGGGVFAFNSSLVQKTVDESIAASPILGRVVEQLLAFDPARRPNATELTAILEPQVAGGAIQDEAEELCEEYICAICQGLVLDAHTVCADEHVFCGSCLMKWLENKNDCPTCRKPAAQPHRLRIINNAVEKLAARVLDTKALQERAKRREEIEANRIAEREHERSELDREAAQGTVGQDVCTAWKYMQGQAQFGAGCTVFRHAASGLIVEVFHGNGWYRFRSRAGGETRWCNSCGNLGDSDFGAQDAVAQLEGDGGEHVPPAGLGPLDDTGYWESSIQNGKIVLVNSDEEELYLDSNGTLVWLSHPGMNKAIIVREGTASSVQRSEGEALIS</sequence>
<dbReference type="NCBIfam" id="TIGR00229">
    <property type="entry name" value="sensory_box"/>
    <property type="match status" value="1"/>
</dbReference>
<reference evidence="20" key="1">
    <citation type="submission" date="2021-01" db="EMBL/GenBank/DDBJ databases">
        <authorList>
            <person name="Corre E."/>
            <person name="Pelletier E."/>
            <person name="Niang G."/>
            <person name="Scheremetjew M."/>
            <person name="Finn R."/>
            <person name="Kale V."/>
            <person name="Holt S."/>
            <person name="Cochrane G."/>
            <person name="Meng A."/>
            <person name="Brown T."/>
            <person name="Cohen L."/>
        </authorList>
    </citation>
    <scope>NUCLEOTIDE SEQUENCE</scope>
    <source>
        <strain evidence="20">CCMP325</strain>
    </source>
</reference>
<feature type="domain" description="Phytochrome chromophore attachment site" evidence="16">
    <location>
        <begin position="190"/>
        <end position="349"/>
    </location>
</feature>
<comment type="catalytic activity">
    <reaction evidence="11">
        <text>L-threonyl-[protein] + ATP = O-phospho-L-threonyl-[protein] + ADP + H(+)</text>
        <dbReference type="Rhea" id="RHEA:46608"/>
        <dbReference type="Rhea" id="RHEA-COMP:11060"/>
        <dbReference type="Rhea" id="RHEA-COMP:11605"/>
        <dbReference type="ChEBI" id="CHEBI:15378"/>
        <dbReference type="ChEBI" id="CHEBI:30013"/>
        <dbReference type="ChEBI" id="CHEBI:30616"/>
        <dbReference type="ChEBI" id="CHEBI:61977"/>
        <dbReference type="ChEBI" id="CHEBI:456216"/>
        <dbReference type="EC" id="2.7.11.1"/>
    </reaction>
</comment>
<dbReference type="CDD" id="cd00130">
    <property type="entry name" value="PAS"/>
    <property type="match status" value="1"/>
</dbReference>
<evidence type="ECO:0000256" key="6">
    <source>
        <dbReference type="ARBA" id="ARBA00022741"/>
    </source>
</evidence>
<dbReference type="InterPro" id="IPR001294">
    <property type="entry name" value="Phytochrome"/>
</dbReference>
<keyword evidence="3" id="KW-0600">Photoreceptor protein</keyword>
<keyword evidence="2" id="KW-0723">Serine/threonine-protein kinase</keyword>
<dbReference type="InterPro" id="IPR029016">
    <property type="entry name" value="GAF-like_dom_sf"/>
</dbReference>
<dbReference type="EMBL" id="HBEO01012810">
    <property type="protein sequence ID" value="CAD8480939.1"/>
    <property type="molecule type" value="Transcribed_RNA"/>
</dbReference>
<organism evidence="20">
    <name type="scientific">Hanusia phi</name>
    <dbReference type="NCBI Taxonomy" id="3032"/>
    <lineage>
        <taxon>Eukaryota</taxon>
        <taxon>Cryptophyceae</taxon>
        <taxon>Pyrenomonadales</taxon>
        <taxon>Geminigeraceae</taxon>
        <taxon>Hanusia</taxon>
    </lineage>
</organism>
<evidence type="ECO:0000259" key="17">
    <source>
        <dbReference type="PROSITE" id="PS50089"/>
    </source>
</evidence>
<dbReference type="GO" id="GO:0006355">
    <property type="term" value="P:regulation of DNA-templated transcription"/>
    <property type="evidence" value="ECO:0007669"/>
    <property type="project" value="InterPro"/>
</dbReference>
<dbReference type="InterPro" id="IPR011009">
    <property type="entry name" value="Kinase-like_dom_sf"/>
</dbReference>
<keyword evidence="13" id="KW-0479">Metal-binding</keyword>
<evidence type="ECO:0000256" key="4">
    <source>
        <dbReference type="ARBA" id="ARBA00022606"/>
    </source>
</evidence>
<evidence type="ECO:0000256" key="2">
    <source>
        <dbReference type="ARBA" id="ARBA00022527"/>
    </source>
</evidence>
<evidence type="ECO:0000256" key="9">
    <source>
        <dbReference type="ARBA" id="ARBA00022991"/>
    </source>
</evidence>
<keyword evidence="13" id="KW-0863">Zinc-finger</keyword>
<dbReference type="SUPFAM" id="SSF56112">
    <property type="entry name" value="Protein kinase-like (PK-like)"/>
    <property type="match status" value="1"/>
</dbReference>
<dbReference type="PROSITE" id="PS50112">
    <property type="entry name" value="PAS"/>
    <property type="match status" value="1"/>
</dbReference>
<keyword evidence="13" id="KW-0862">Zinc</keyword>
<dbReference type="Gene3D" id="3.30.450.20">
    <property type="entry name" value="PAS domain"/>
    <property type="match status" value="2"/>
</dbReference>
<comment type="catalytic activity">
    <reaction evidence="12">
        <text>L-seryl-[protein] + ATP = O-phospho-L-seryl-[protein] + ADP + H(+)</text>
        <dbReference type="Rhea" id="RHEA:17989"/>
        <dbReference type="Rhea" id="RHEA-COMP:9863"/>
        <dbReference type="Rhea" id="RHEA-COMP:11604"/>
        <dbReference type="ChEBI" id="CHEBI:15378"/>
        <dbReference type="ChEBI" id="CHEBI:29999"/>
        <dbReference type="ChEBI" id="CHEBI:30616"/>
        <dbReference type="ChEBI" id="CHEBI:83421"/>
        <dbReference type="ChEBI" id="CHEBI:456216"/>
        <dbReference type="EC" id="2.7.11.1"/>
    </reaction>
</comment>
<dbReference type="Pfam" id="PF00989">
    <property type="entry name" value="PAS"/>
    <property type="match status" value="1"/>
</dbReference>
<protein>
    <recommendedName>
        <fullName evidence="1">non-specific serine/threonine protein kinase</fullName>
        <ecNumber evidence="1">2.7.11.1</ecNumber>
    </recommendedName>
</protein>
<dbReference type="Pfam" id="PF01590">
    <property type="entry name" value="GAF"/>
    <property type="match status" value="1"/>
</dbReference>
<evidence type="ECO:0000256" key="12">
    <source>
        <dbReference type="ARBA" id="ARBA00048679"/>
    </source>
</evidence>
<dbReference type="EC" id="2.7.11.1" evidence="1"/>
<dbReference type="Gene3D" id="3.30.40.10">
    <property type="entry name" value="Zinc/RING finger domain, C3HC4 (zinc finger)"/>
    <property type="match status" value="1"/>
</dbReference>
<gene>
    <name evidence="19" type="ORF">HPHI1048_LOCUS8735</name>
    <name evidence="20" type="ORF">HPHI1048_LOCUS8736</name>
</gene>
<proteinExistence type="predicted"/>
<dbReference type="Pfam" id="PF00069">
    <property type="entry name" value="Pkinase"/>
    <property type="match status" value="1"/>
</dbReference>
<dbReference type="SUPFAM" id="SSF57850">
    <property type="entry name" value="RING/U-box"/>
    <property type="match status" value="1"/>
</dbReference>
<dbReference type="GO" id="GO:0005524">
    <property type="term" value="F:ATP binding"/>
    <property type="evidence" value="ECO:0007669"/>
    <property type="project" value="UniProtKB-UniRule"/>
</dbReference>
<dbReference type="InterPro" id="IPR035965">
    <property type="entry name" value="PAS-like_dom_sf"/>
</dbReference>
<evidence type="ECO:0000256" key="5">
    <source>
        <dbReference type="ARBA" id="ARBA00022679"/>
    </source>
</evidence>
<name>A0A6T7PT39_9CRYP</name>
<keyword evidence="7" id="KW-0418">Kinase</keyword>
<evidence type="ECO:0000256" key="13">
    <source>
        <dbReference type="PROSITE-ProRule" id="PRU00175"/>
    </source>
</evidence>
<feature type="binding site" evidence="14">
    <location>
        <position position="782"/>
    </location>
    <ligand>
        <name>ATP</name>
        <dbReference type="ChEBI" id="CHEBI:30616"/>
    </ligand>
</feature>
<keyword evidence="6 14" id="KW-0547">Nucleotide-binding</keyword>
<dbReference type="InterPro" id="IPR003018">
    <property type="entry name" value="GAF"/>
</dbReference>
<evidence type="ECO:0000313" key="20">
    <source>
        <dbReference type="EMBL" id="CAD8480939.1"/>
    </source>
</evidence>
<dbReference type="PRINTS" id="PR01033">
    <property type="entry name" value="PHYTOCHROME"/>
</dbReference>
<dbReference type="SMART" id="SM00220">
    <property type="entry name" value="S_TKc"/>
    <property type="match status" value="1"/>
</dbReference>
<evidence type="ECO:0000313" key="19">
    <source>
        <dbReference type="EMBL" id="CAD8480936.1"/>
    </source>
</evidence>
<dbReference type="PANTHER" id="PTHR44899">
    <property type="entry name" value="CAMK FAMILY PROTEIN KINASE"/>
    <property type="match status" value="1"/>
</dbReference>
<dbReference type="PANTHER" id="PTHR44899:SF3">
    <property type="entry name" value="SERINE_THREONINE-PROTEIN KINASE NEK1"/>
    <property type="match status" value="1"/>
</dbReference>
<evidence type="ECO:0000256" key="10">
    <source>
        <dbReference type="ARBA" id="ARBA00023170"/>
    </source>
</evidence>
<dbReference type="InterPro" id="IPR013767">
    <property type="entry name" value="PAS_fold"/>
</dbReference>
<feature type="domain" description="PAS" evidence="18">
    <location>
        <begin position="588"/>
        <end position="658"/>
    </location>
</feature>
<feature type="domain" description="RING-type" evidence="17">
    <location>
        <begin position="1034"/>
        <end position="1073"/>
    </location>
</feature>
<keyword evidence="9" id="KW-0157">Chromophore</keyword>
<dbReference type="InterPro" id="IPR043150">
    <property type="entry name" value="Phytochrome_PHY_sf"/>
</dbReference>
<dbReference type="PROSITE" id="PS50011">
    <property type="entry name" value="PROTEIN_KINASE_DOM"/>
    <property type="match status" value="1"/>
</dbReference>
<dbReference type="PROSITE" id="PS00108">
    <property type="entry name" value="PROTEIN_KINASE_ST"/>
    <property type="match status" value="1"/>
</dbReference>